<evidence type="ECO:0000313" key="3">
    <source>
        <dbReference type="Proteomes" id="UP001058602"/>
    </source>
</evidence>
<proteinExistence type="predicted"/>
<evidence type="ECO:0000256" key="1">
    <source>
        <dbReference type="SAM" id="MobiDB-lite"/>
    </source>
</evidence>
<organism evidence="2 3">
    <name type="scientific">Vibrio japonicus</name>
    <dbReference type="NCBI Taxonomy" id="1824638"/>
    <lineage>
        <taxon>Bacteria</taxon>
        <taxon>Pseudomonadati</taxon>
        <taxon>Pseudomonadota</taxon>
        <taxon>Gammaproteobacteria</taxon>
        <taxon>Vibrionales</taxon>
        <taxon>Vibrionaceae</taxon>
        <taxon>Vibrio</taxon>
    </lineage>
</organism>
<gene>
    <name evidence="2" type="ORF">NP165_16485</name>
</gene>
<keyword evidence="3" id="KW-1185">Reference proteome</keyword>
<accession>A0ABY5LIL0</accession>
<feature type="region of interest" description="Disordered" evidence="1">
    <location>
        <begin position="38"/>
        <end position="58"/>
    </location>
</feature>
<evidence type="ECO:0000313" key="2">
    <source>
        <dbReference type="EMBL" id="UUM31899.1"/>
    </source>
</evidence>
<name>A0ABY5LIL0_9VIBR</name>
<dbReference type="EMBL" id="CP102097">
    <property type="protein sequence ID" value="UUM31899.1"/>
    <property type="molecule type" value="Genomic_DNA"/>
</dbReference>
<dbReference type="Proteomes" id="UP001058602">
    <property type="component" value="Chromosome 2"/>
</dbReference>
<reference evidence="2" key="1">
    <citation type="submission" date="2022-07" db="EMBL/GenBank/DDBJ databases">
        <title>Complete genome of Vibrio japonicus strain JCM 31412T and phylogenomic assessment of the Nereis clade of the genus Vibrio.</title>
        <authorList>
            <person name="Shlafstein M.D."/>
            <person name="Emsley S.A."/>
            <person name="Ushijima B."/>
            <person name="Videau P."/>
            <person name="Saw J.H."/>
        </authorList>
    </citation>
    <scope>NUCLEOTIDE SEQUENCE</scope>
    <source>
        <strain evidence="2">JCM 31412</strain>
    </source>
</reference>
<protein>
    <submittedName>
        <fullName evidence="2">Uncharacterized protein</fullName>
    </submittedName>
</protein>
<sequence>MELRNERGEITKLADNLTIKEIQEMGYTIDLCDEAYDPNEHWHASGDNQGNRGEFPEE</sequence>
<dbReference type="RefSeq" id="WP_257085618.1">
    <property type="nucleotide sequence ID" value="NZ_CP102097.1"/>
</dbReference>